<feature type="compositionally biased region" description="Polar residues" evidence="3">
    <location>
        <begin position="10"/>
        <end position="20"/>
    </location>
</feature>
<dbReference type="GO" id="GO:0005874">
    <property type="term" value="C:microtubule"/>
    <property type="evidence" value="ECO:0007669"/>
    <property type="project" value="TreeGrafter"/>
</dbReference>
<dbReference type="SUPFAM" id="SSF52540">
    <property type="entry name" value="P-loop containing nucleoside triphosphate hydrolases"/>
    <property type="match status" value="1"/>
</dbReference>
<organism evidence="6 7">
    <name type="scientific">Colletotrichum shisoi</name>
    <dbReference type="NCBI Taxonomy" id="2078593"/>
    <lineage>
        <taxon>Eukaryota</taxon>
        <taxon>Fungi</taxon>
        <taxon>Dikarya</taxon>
        <taxon>Ascomycota</taxon>
        <taxon>Pezizomycotina</taxon>
        <taxon>Sordariomycetes</taxon>
        <taxon>Hypocreomycetidae</taxon>
        <taxon>Glomerellales</taxon>
        <taxon>Glomerellaceae</taxon>
        <taxon>Colletotrichum</taxon>
        <taxon>Colletotrichum destructivum species complex</taxon>
    </lineage>
</organism>
<dbReference type="Proteomes" id="UP000326340">
    <property type="component" value="Unassembled WGS sequence"/>
</dbReference>
<feature type="compositionally biased region" description="Basic and acidic residues" evidence="3">
    <location>
        <begin position="742"/>
        <end position="761"/>
    </location>
</feature>
<dbReference type="SMART" id="SM00053">
    <property type="entry name" value="DYNc"/>
    <property type="match status" value="1"/>
</dbReference>
<evidence type="ECO:0000313" key="7">
    <source>
        <dbReference type="Proteomes" id="UP000326340"/>
    </source>
</evidence>
<feature type="region of interest" description="Disordered" evidence="3">
    <location>
        <begin position="1"/>
        <end position="24"/>
    </location>
</feature>
<dbReference type="PANTHER" id="PTHR11566:SF66">
    <property type="entry name" value="INTERFERON-INDUCED GTP-BINDING PROTEIN MX"/>
    <property type="match status" value="1"/>
</dbReference>
<dbReference type="GO" id="GO:0003924">
    <property type="term" value="F:GTPase activity"/>
    <property type="evidence" value="ECO:0007669"/>
    <property type="project" value="InterPro"/>
</dbReference>
<evidence type="ECO:0000259" key="5">
    <source>
        <dbReference type="PROSITE" id="PS51718"/>
    </source>
</evidence>
<sequence>MGSLYELPATSRNPSTNASFRSERDMAPNIDSALGTADMANEQRGLLELIDKLQFAQLDNVKLPQIVVVGDQSAGKSSVLEAITGTPFPRDAGACTRFATEIRLRRSNEPSLNVSIIPDKNKTFKEQERLKQFGGAVDVDMSFESLMRSAVDLIAPKNIPGRFAARDILVVEKRGPDMPLLTLVDLPGLVKNANNDQSMDDIKTIETLCDRYMKSSRTIILAVVGGNTDYVQAPILTKARHFDPSGGRTIGVLTKPDLCESIGLEDKFIELVQNRDKQNYFKLGWYVLLNPGPRDQGQPWPSARERRQREEEFFGRGKWRALPSSMCGTNALKQKLSVQLQRHIGRHVKTLRKQIQTALDDCDTELKSMGTGKDTVEEMRIELVELFSASKELVIPAVYGFYKNPPRKNFFRATADPRGTPAQNLRARAIEENEKFSHRIRQNGRKFGFSSSTAPGTADGVTISESSKREFVGREVEMLLRQIRGSEFPMDPKPRAVYMLFQSYSENWPKLAQEHKDNLGVVCNEFLSEVIDFAWPQRMREPLRYQFLDVQMKKLMSDAQQELEHLTQDMNLEIQPYDPEYEERLRKWQIESSKDGATYTEAQEVCEKMLIFYELAAKTFIRNTITQVVERHLLQGMYSIFNSVEILSMPNETVEAIAAENKETRDRRMTLKTQKTAIEEARDICASLAMRKELRMYADEDRDLEDNSSDSDEDKPRQTTTRKPVNNNTTTTTSSNTTPSRETNRSTRSRDEREERYERPAARTQPSAAESLATNGNHGYGSQQTPAQAPAPPPQAQAPAPHRVERAEPPRTNTSNSEWEEEYYRAPSQQGAPAQAPPPPPRPQKLRPEQAASDAYSHRSASSVSEQQQHANGYGSYHDQSEYAPSSTRRATAKKLFGR</sequence>
<comment type="caution">
    <text evidence="6">The sequence shown here is derived from an EMBL/GenBank/DDBJ whole genome shotgun (WGS) entry which is preliminary data.</text>
</comment>
<keyword evidence="2" id="KW-0342">GTP-binding</keyword>
<feature type="compositionally biased region" description="Acidic residues" evidence="3">
    <location>
        <begin position="700"/>
        <end position="713"/>
    </location>
</feature>
<dbReference type="InterPro" id="IPR020850">
    <property type="entry name" value="GED_dom"/>
</dbReference>
<dbReference type="Gene3D" id="3.40.50.300">
    <property type="entry name" value="P-loop containing nucleotide triphosphate hydrolases"/>
    <property type="match status" value="1"/>
</dbReference>
<dbReference type="InterPro" id="IPR022812">
    <property type="entry name" value="Dynamin"/>
</dbReference>
<dbReference type="GO" id="GO:0000266">
    <property type="term" value="P:mitochondrial fission"/>
    <property type="evidence" value="ECO:0007669"/>
    <property type="project" value="TreeGrafter"/>
</dbReference>
<gene>
    <name evidence="6" type="primary">MX</name>
    <name evidence="6" type="ORF">CSHISOI_07916</name>
</gene>
<dbReference type="Pfam" id="PF01031">
    <property type="entry name" value="Dynamin_M"/>
    <property type="match status" value="1"/>
</dbReference>
<dbReference type="InterPro" id="IPR001401">
    <property type="entry name" value="Dynamin_GTPase"/>
</dbReference>
<dbReference type="EMBL" id="PUHP01000895">
    <property type="protein sequence ID" value="TQN67535.1"/>
    <property type="molecule type" value="Genomic_DNA"/>
</dbReference>
<reference evidence="6 7" key="1">
    <citation type="journal article" date="2019" name="Sci. Rep.">
        <title>Colletotrichum shisoi sp. nov., an anthracnose pathogen of Perilla frutescens in Japan: molecular phylogenetic, morphological and genomic evidence.</title>
        <authorList>
            <person name="Gan P."/>
            <person name="Tsushima A."/>
            <person name="Hiroyama R."/>
            <person name="Narusaka M."/>
            <person name="Takano Y."/>
            <person name="Narusaka Y."/>
            <person name="Kawaradani M."/>
            <person name="Damm U."/>
            <person name="Shirasu K."/>
        </authorList>
    </citation>
    <scope>NUCLEOTIDE SEQUENCE [LARGE SCALE GENOMIC DNA]</scope>
    <source>
        <strain evidence="6 7">PG-2018a</strain>
    </source>
</reference>
<dbReference type="GO" id="GO:0008017">
    <property type="term" value="F:microtubule binding"/>
    <property type="evidence" value="ECO:0007669"/>
    <property type="project" value="TreeGrafter"/>
</dbReference>
<evidence type="ECO:0000256" key="1">
    <source>
        <dbReference type="ARBA" id="ARBA00022741"/>
    </source>
</evidence>
<feature type="region of interest" description="Disordered" evidence="3">
    <location>
        <begin position="699"/>
        <end position="899"/>
    </location>
</feature>
<feature type="compositionally biased region" description="Polar residues" evidence="3">
    <location>
        <begin position="859"/>
        <end position="871"/>
    </location>
</feature>
<dbReference type="InterPro" id="IPR000375">
    <property type="entry name" value="Dynamin_stalk"/>
</dbReference>
<dbReference type="OrthoDB" id="415706at2759"/>
<evidence type="ECO:0000256" key="3">
    <source>
        <dbReference type="SAM" id="MobiDB-lite"/>
    </source>
</evidence>
<dbReference type="PRINTS" id="PR00195">
    <property type="entry name" value="DYNAMIN"/>
</dbReference>
<dbReference type="GO" id="GO:0006897">
    <property type="term" value="P:endocytosis"/>
    <property type="evidence" value="ECO:0007669"/>
    <property type="project" value="TreeGrafter"/>
</dbReference>
<dbReference type="PROSITE" id="PS51718">
    <property type="entry name" value="G_DYNAMIN_2"/>
    <property type="match status" value="1"/>
</dbReference>
<feature type="non-terminal residue" evidence="6">
    <location>
        <position position="899"/>
    </location>
</feature>
<feature type="compositionally biased region" description="Polar residues" evidence="3">
    <location>
        <begin position="764"/>
        <end position="782"/>
    </location>
</feature>
<dbReference type="InterPro" id="IPR027417">
    <property type="entry name" value="P-loop_NTPase"/>
</dbReference>
<feature type="domain" description="Dynamin-type G" evidence="5">
    <location>
        <begin position="60"/>
        <end position="349"/>
    </location>
</feature>
<dbReference type="PROSITE" id="PS51388">
    <property type="entry name" value="GED"/>
    <property type="match status" value="1"/>
</dbReference>
<evidence type="ECO:0000313" key="6">
    <source>
        <dbReference type="EMBL" id="TQN67535.1"/>
    </source>
</evidence>
<dbReference type="GO" id="GO:0005739">
    <property type="term" value="C:mitochondrion"/>
    <property type="evidence" value="ECO:0007669"/>
    <property type="project" value="TreeGrafter"/>
</dbReference>
<dbReference type="GO" id="GO:0016020">
    <property type="term" value="C:membrane"/>
    <property type="evidence" value="ECO:0007669"/>
    <property type="project" value="TreeGrafter"/>
</dbReference>
<dbReference type="Pfam" id="PF00350">
    <property type="entry name" value="Dynamin_N"/>
    <property type="match status" value="1"/>
</dbReference>
<evidence type="ECO:0000259" key="4">
    <source>
        <dbReference type="PROSITE" id="PS51388"/>
    </source>
</evidence>
<dbReference type="GO" id="GO:0016559">
    <property type="term" value="P:peroxisome fission"/>
    <property type="evidence" value="ECO:0007669"/>
    <property type="project" value="TreeGrafter"/>
</dbReference>
<keyword evidence="7" id="KW-1185">Reference proteome</keyword>
<dbReference type="PANTHER" id="PTHR11566">
    <property type="entry name" value="DYNAMIN"/>
    <property type="match status" value="1"/>
</dbReference>
<feature type="domain" description="GED" evidence="4">
    <location>
        <begin position="602"/>
        <end position="693"/>
    </location>
</feature>
<keyword evidence="1" id="KW-0547">Nucleotide-binding</keyword>
<dbReference type="InterPro" id="IPR030381">
    <property type="entry name" value="G_DYNAMIN_dom"/>
</dbReference>
<name>A0A5Q4BKR1_9PEZI</name>
<accession>A0A5Q4BKR1</accession>
<dbReference type="GO" id="GO:0048312">
    <property type="term" value="P:intracellular distribution of mitochondria"/>
    <property type="evidence" value="ECO:0007669"/>
    <property type="project" value="TreeGrafter"/>
</dbReference>
<feature type="compositionally biased region" description="Low complexity" evidence="3">
    <location>
        <begin position="719"/>
        <end position="741"/>
    </location>
</feature>
<dbReference type="InterPro" id="IPR045063">
    <property type="entry name" value="Dynamin_N"/>
</dbReference>
<dbReference type="CDD" id="cd08771">
    <property type="entry name" value="DLP_1"/>
    <property type="match status" value="1"/>
</dbReference>
<evidence type="ECO:0000256" key="2">
    <source>
        <dbReference type="ARBA" id="ARBA00023134"/>
    </source>
</evidence>
<dbReference type="FunFam" id="3.40.50.300:FF:001425">
    <property type="entry name" value="Dynamin GTPase, putative"/>
    <property type="match status" value="1"/>
</dbReference>
<protein>
    <submittedName>
        <fullName evidence="6">Interferon-induced GTP-binding protein Mx</fullName>
    </submittedName>
</protein>
<dbReference type="GO" id="GO:0005525">
    <property type="term" value="F:GTP binding"/>
    <property type="evidence" value="ECO:0007669"/>
    <property type="project" value="InterPro"/>
</dbReference>
<dbReference type="AlphaFoldDB" id="A0A5Q4BKR1"/>
<proteinExistence type="predicted"/>